<dbReference type="EMBL" id="MPTB01000007">
    <property type="protein sequence ID" value="OMD50261.1"/>
    <property type="molecule type" value="Genomic_DNA"/>
</dbReference>
<dbReference type="Proteomes" id="UP000187412">
    <property type="component" value="Unassembled WGS sequence"/>
</dbReference>
<protein>
    <recommendedName>
        <fullName evidence="3">Transposase</fullName>
    </recommendedName>
</protein>
<dbReference type="PANTHER" id="PTHR41317">
    <property type="entry name" value="PD-(D_E)XK NUCLEASE FAMILY TRANSPOSASE"/>
    <property type="match status" value="1"/>
</dbReference>
<dbReference type="PANTHER" id="PTHR41317:SF1">
    <property type="entry name" value="PD-(D_E)XK NUCLEASE FAMILY TRANSPOSASE"/>
    <property type="match status" value="1"/>
</dbReference>
<evidence type="ECO:0000313" key="2">
    <source>
        <dbReference type="Proteomes" id="UP000187412"/>
    </source>
</evidence>
<evidence type="ECO:0008006" key="3">
    <source>
        <dbReference type="Google" id="ProtNLM"/>
    </source>
</evidence>
<gene>
    <name evidence="1" type="ORF">BSK56_06915</name>
</gene>
<dbReference type="NCBIfam" id="TIGR01784">
    <property type="entry name" value="T_den_put_tspse"/>
    <property type="match status" value="1"/>
</dbReference>
<proteinExistence type="predicted"/>
<accession>A0ABX3HI25</accession>
<name>A0ABX3HI25_PAEBO</name>
<dbReference type="Pfam" id="PF12784">
    <property type="entry name" value="PDDEXK_2"/>
    <property type="match status" value="1"/>
</dbReference>
<sequence>MNDLLDPKNDFVFKRIFGSEENKDILLAFLNRAFMEAGETPLTEIILMNPFTDKDSPRDKQSIFDIQAKTIEGNLINVEMQLFNKYDNEKRTLYYWSKQYSGQLEEGKTYKLLKKCVTINILNFSVLPNNRYHNVFHLREDHCGITLTDDIEIHFMELSKLNEQMIPNEGGLLNWLLFLKSENTDSWEVLKLNEPGLEKAMTALEYLSQDAEARRLYEMRQKHLHDEASMIEGAKEETKLEVAKNLLRMGMDLSSIAKATGLPEDDIKKLKPMH</sequence>
<reference evidence="1 2" key="1">
    <citation type="submission" date="2016-10" db="EMBL/GenBank/DDBJ databases">
        <title>Paenibacillus species isolates.</title>
        <authorList>
            <person name="Beno S.M."/>
        </authorList>
    </citation>
    <scope>NUCLEOTIDE SEQUENCE [LARGE SCALE GENOMIC DNA]</scope>
    <source>
        <strain evidence="1 2">FSL H7-0744</strain>
    </source>
</reference>
<organism evidence="1 2">
    <name type="scientific">Paenibacillus borealis</name>
    <dbReference type="NCBI Taxonomy" id="160799"/>
    <lineage>
        <taxon>Bacteria</taxon>
        <taxon>Bacillati</taxon>
        <taxon>Bacillota</taxon>
        <taxon>Bacilli</taxon>
        <taxon>Bacillales</taxon>
        <taxon>Paenibacillaceae</taxon>
        <taxon>Paenibacillus</taxon>
    </lineage>
</organism>
<keyword evidence="2" id="KW-1185">Reference proteome</keyword>
<comment type="caution">
    <text evidence="1">The sequence shown here is derived from an EMBL/GenBank/DDBJ whole genome shotgun (WGS) entry which is preliminary data.</text>
</comment>
<dbReference type="InterPro" id="IPR010106">
    <property type="entry name" value="RpnA"/>
</dbReference>
<evidence type="ECO:0000313" key="1">
    <source>
        <dbReference type="EMBL" id="OMD50261.1"/>
    </source>
</evidence>
<dbReference type="RefSeq" id="WP_076109894.1">
    <property type="nucleotide sequence ID" value="NZ_MPTB01000007.1"/>
</dbReference>